<dbReference type="Pfam" id="PF00583">
    <property type="entry name" value="Acetyltransf_1"/>
    <property type="match status" value="1"/>
</dbReference>
<reference evidence="8 9" key="1">
    <citation type="submission" date="2012-09" db="EMBL/GenBank/DDBJ databases">
        <title>Genome Sequence of alkane-degrading Bacterium Alcanivorax venustensis ISO4.</title>
        <authorList>
            <person name="Lai Q."/>
            <person name="Shao Z."/>
        </authorList>
    </citation>
    <scope>NUCLEOTIDE SEQUENCE [LARGE SCALE GENOMIC DNA]</scope>
    <source>
        <strain evidence="8 9">ISO4</strain>
    </source>
</reference>
<evidence type="ECO:0000313" key="9">
    <source>
        <dbReference type="Proteomes" id="UP000644441"/>
    </source>
</evidence>
<dbReference type="InterPro" id="IPR016181">
    <property type="entry name" value="Acyl_CoA_acyltransferase"/>
</dbReference>
<dbReference type="Gene3D" id="3.40.630.30">
    <property type="match status" value="1"/>
</dbReference>
<protein>
    <submittedName>
        <fullName evidence="8">N-acetyltransferase GCN5</fullName>
    </submittedName>
</protein>
<comment type="catalytic activity">
    <reaction evidence="6">
        <text>glycyl-tRNA(Gly) + acetyl-CoA = N-acetylglycyl-tRNA(Gly) + CoA + H(+)</text>
        <dbReference type="Rhea" id="RHEA:81867"/>
        <dbReference type="Rhea" id="RHEA-COMP:9683"/>
        <dbReference type="Rhea" id="RHEA-COMP:19766"/>
        <dbReference type="ChEBI" id="CHEBI:15378"/>
        <dbReference type="ChEBI" id="CHEBI:57287"/>
        <dbReference type="ChEBI" id="CHEBI:57288"/>
        <dbReference type="ChEBI" id="CHEBI:78522"/>
        <dbReference type="ChEBI" id="CHEBI:232036"/>
    </reaction>
</comment>
<evidence type="ECO:0000256" key="5">
    <source>
        <dbReference type="ARBA" id="ARBA00023315"/>
    </source>
</evidence>
<evidence type="ECO:0000256" key="6">
    <source>
        <dbReference type="ARBA" id="ARBA00049880"/>
    </source>
</evidence>
<dbReference type="Proteomes" id="UP000644441">
    <property type="component" value="Unassembled WGS sequence"/>
</dbReference>
<dbReference type="InterPro" id="IPR000182">
    <property type="entry name" value="GNAT_dom"/>
</dbReference>
<keyword evidence="2" id="KW-0678">Repressor</keyword>
<feature type="domain" description="N-acetyltransferase" evidence="7">
    <location>
        <begin position="76"/>
        <end position="145"/>
    </location>
</feature>
<organism evidence="8 9">
    <name type="scientific">Alloalcanivorax venustensis ISO4</name>
    <dbReference type="NCBI Taxonomy" id="1177184"/>
    <lineage>
        <taxon>Bacteria</taxon>
        <taxon>Pseudomonadati</taxon>
        <taxon>Pseudomonadota</taxon>
        <taxon>Gammaproteobacteria</taxon>
        <taxon>Oceanospirillales</taxon>
        <taxon>Alcanivoracaceae</taxon>
        <taxon>Alloalcanivorax</taxon>
    </lineage>
</organism>
<evidence type="ECO:0000256" key="3">
    <source>
        <dbReference type="ARBA" id="ARBA00022649"/>
    </source>
</evidence>
<comment type="caution">
    <text evidence="8">The sequence shown here is derived from an EMBL/GenBank/DDBJ whole genome shotgun (WGS) entry which is preliminary data.</text>
</comment>
<name>A0ABS0AH08_9GAMM</name>
<proteinExistence type="inferred from homology"/>
<accession>A0ABS0AH08</accession>
<evidence type="ECO:0000256" key="2">
    <source>
        <dbReference type="ARBA" id="ARBA00022491"/>
    </source>
</evidence>
<dbReference type="PANTHER" id="PTHR36449">
    <property type="entry name" value="ACETYLTRANSFERASE-RELATED"/>
    <property type="match status" value="1"/>
</dbReference>
<keyword evidence="5" id="KW-0012">Acyltransferase</keyword>
<gene>
    <name evidence="8" type="ORF">ISO4_01393</name>
</gene>
<sequence length="168" mass="18746">MTRIRKQPLSKKHDRAGFDCGVAELNTFIQKTARRQDERHLVRTTVLVDTDQPERILAFYSTAPCEIAPPPGVTAWKNYPHPVPFLRMARLATHRSVQGQGFGEVALLSAIDDAATISRTFTAIGGLVVDAKDQQAAAFYEKYEFIRIEENGLQLFLPIKDCISLMGA</sequence>
<evidence type="ECO:0000313" key="8">
    <source>
        <dbReference type="EMBL" id="MBF5052791.1"/>
    </source>
</evidence>
<keyword evidence="3" id="KW-1277">Toxin-antitoxin system</keyword>
<dbReference type="EMBL" id="ARXR01000008">
    <property type="protein sequence ID" value="MBF5052791.1"/>
    <property type="molecule type" value="Genomic_DNA"/>
</dbReference>
<evidence type="ECO:0000256" key="4">
    <source>
        <dbReference type="ARBA" id="ARBA00022679"/>
    </source>
</evidence>
<evidence type="ECO:0000256" key="1">
    <source>
        <dbReference type="ARBA" id="ARBA00009342"/>
    </source>
</evidence>
<evidence type="ECO:0000259" key="7">
    <source>
        <dbReference type="Pfam" id="PF00583"/>
    </source>
</evidence>
<comment type="similarity">
    <text evidence="1">Belongs to the acetyltransferase family. GNAT subfamily.</text>
</comment>
<keyword evidence="4" id="KW-0808">Transferase</keyword>
<dbReference type="RefSeq" id="WP_194855681.1">
    <property type="nucleotide sequence ID" value="NZ_ARXR01000008.1"/>
</dbReference>
<dbReference type="SUPFAM" id="SSF55729">
    <property type="entry name" value="Acyl-CoA N-acyltransferases (Nat)"/>
    <property type="match status" value="1"/>
</dbReference>
<keyword evidence="9" id="KW-1185">Reference proteome</keyword>
<dbReference type="PANTHER" id="PTHR36449:SF1">
    <property type="entry name" value="ACETYLTRANSFERASE"/>
    <property type="match status" value="1"/>
</dbReference>